<proteinExistence type="predicted"/>
<accession>A0A8D7AXV4</accession>
<evidence type="ECO:0000313" key="1">
    <source>
        <dbReference type="EMBL" id="CAG1857150.1"/>
    </source>
</evidence>
<organism evidence="1">
    <name type="scientific">Musa acuminata subsp. malaccensis</name>
    <name type="common">Wild banana</name>
    <name type="synonym">Musa malaccensis</name>
    <dbReference type="NCBI Taxonomy" id="214687"/>
    <lineage>
        <taxon>Eukaryota</taxon>
        <taxon>Viridiplantae</taxon>
        <taxon>Streptophyta</taxon>
        <taxon>Embryophyta</taxon>
        <taxon>Tracheophyta</taxon>
        <taxon>Spermatophyta</taxon>
        <taxon>Magnoliopsida</taxon>
        <taxon>Liliopsida</taxon>
        <taxon>Zingiberales</taxon>
        <taxon>Musaceae</taxon>
        <taxon>Musa</taxon>
    </lineage>
</organism>
<name>A0A8D7AXV4_MUSAM</name>
<dbReference type="EMBL" id="HG996473">
    <property type="protein sequence ID" value="CAG1857150.1"/>
    <property type="molecule type" value="Genomic_DNA"/>
</dbReference>
<reference evidence="1" key="1">
    <citation type="submission" date="2021-03" db="EMBL/GenBank/DDBJ databases">
        <authorList>
            <consortium name="Genoscope - CEA"/>
            <person name="William W."/>
        </authorList>
    </citation>
    <scope>NUCLEOTIDE SEQUENCE</scope>
    <source>
        <strain evidence="1">Doubled-haploid Pahang</strain>
    </source>
</reference>
<dbReference type="AlphaFoldDB" id="A0A8D7AXV4"/>
<sequence length="69" mass="7712">MYRDPYTFRTQLVTWRPLSRHFSRLGSFFSHLMKATFTARHPVAICLAAAMRTADVGIGSPAASTLPDI</sequence>
<protein>
    <submittedName>
        <fullName evidence="1">(wild Malaysian banana) hypothetical protein</fullName>
    </submittedName>
</protein>
<gene>
    <name evidence="1" type="ORF">GSMUA_34880.1</name>
</gene>